<proteinExistence type="inferred from homology"/>
<dbReference type="RefSeq" id="WP_245728723.1">
    <property type="nucleotide sequence ID" value="NZ_FNQR01000001.1"/>
</dbReference>
<evidence type="ECO:0000256" key="1">
    <source>
        <dbReference type="ARBA" id="ARBA00001933"/>
    </source>
</evidence>
<evidence type="ECO:0000313" key="8">
    <source>
        <dbReference type="EMBL" id="SDZ82710.1"/>
    </source>
</evidence>
<gene>
    <name evidence="8" type="ORF">SAMN05421743_101337</name>
</gene>
<dbReference type="InterPro" id="IPR015421">
    <property type="entry name" value="PyrdxlP-dep_Trfase_major"/>
</dbReference>
<dbReference type="EMBL" id="FNQR01000001">
    <property type="protein sequence ID" value="SDZ82710.1"/>
    <property type="molecule type" value="Genomic_DNA"/>
</dbReference>
<dbReference type="STRING" id="571932.SAMN05421743_101337"/>
<name>A0A1H3W6T2_9BACI</name>
<dbReference type="GO" id="GO:0019752">
    <property type="term" value="P:carboxylic acid metabolic process"/>
    <property type="evidence" value="ECO:0007669"/>
    <property type="project" value="InterPro"/>
</dbReference>
<sequence length="514" mass="57551">MDFTYEPIATEKKMSEASNREFDHLFFHGDNTEGFQHNVQQVTEKLVEVMKHLDEPYAGKTPETLQRELNNLSVFTYEGEAVEGLLNKIDDSLLRSNIHITHPKSIAHLHCPPLVSSMAAEMIINTFNPSMDSWDQSPAATYLEQEVIKWLTKGFGFDGISDGVFTSGGTQSNYMGLLIARDSFCKRKWGVDVQKQGLPDDFKRLRILCSEEAHFTVQKSASQLGLGEASVVSINTDENHKLCLYDLKKKLKLMEAEQLLPFALVGTCGTTDFGSIDPLAELAAIASEHGVWLHVDAAFGGALILSHSYKDKLKGINQADSIAVDFHKLFYQPISCGAFLLKDKQEFVHLQHHADYLNPAEDDEKGIVHLVNKSIQTTRRFDALKLFFSLRMVGTKQYGAMIDQTIALAKSVASYMDGLENIRVIHADPELNTVVFRYEPTVPSVVDVNQVNLSIQKHLLYGGKGVIAKTMVEEEVCLKFTLLNPRTQLADVKEILTDIEEIGEAELKEWRVSV</sequence>
<evidence type="ECO:0000256" key="7">
    <source>
        <dbReference type="RuleBase" id="RU000382"/>
    </source>
</evidence>
<dbReference type="Pfam" id="PF00282">
    <property type="entry name" value="Pyridoxal_deC"/>
    <property type="match status" value="1"/>
</dbReference>
<dbReference type="PANTHER" id="PTHR45677:SF8">
    <property type="entry name" value="CYSTEINE SULFINIC ACID DECARBOXYLASE"/>
    <property type="match status" value="1"/>
</dbReference>
<dbReference type="GO" id="GO:0030170">
    <property type="term" value="F:pyridoxal phosphate binding"/>
    <property type="evidence" value="ECO:0007669"/>
    <property type="project" value="InterPro"/>
</dbReference>
<dbReference type="InterPro" id="IPR002129">
    <property type="entry name" value="PyrdxlP-dep_de-COase"/>
</dbReference>
<comment type="cofactor">
    <cofactor evidence="1 6 7">
        <name>pyridoxal 5'-phosphate</name>
        <dbReference type="ChEBI" id="CHEBI:597326"/>
    </cofactor>
</comment>
<dbReference type="Proteomes" id="UP000198584">
    <property type="component" value="Unassembled WGS sequence"/>
</dbReference>
<keyword evidence="5 7" id="KW-0456">Lyase</keyword>
<dbReference type="CDD" id="cd06450">
    <property type="entry name" value="DOPA_deC_like"/>
    <property type="match status" value="1"/>
</dbReference>
<accession>A0A1H3W6T2</accession>
<dbReference type="PROSITE" id="PS00392">
    <property type="entry name" value="DDC_GAD_HDC_YDC"/>
    <property type="match status" value="1"/>
</dbReference>
<feature type="modified residue" description="N6-(pyridoxal phosphate)lysine" evidence="6">
    <location>
        <position position="328"/>
    </location>
</feature>
<dbReference type="InterPro" id="IPR015424">
    <property type="entry name" value="PyrdxlP-dep_Trfase"/>
</dbReference>
<dbReference type="PANTHER" id="PTHR45677">
    <property type="entry name" value="GLUTAMATE DECARBOXYLASE-RELATED"/>
    <property type="match status" value="1"/>
</dbReference>
<dbReference type="Gene3D" id="3.90.1150.170">
    <property type="match status" value="1"/>
</dbReference>
<dbReference type="SUPFAM" id="SSF53383">
    <property type="entry name" value="PLP-dependent transferases"/>
    <property type="match status" value="1"/>
</dbReference>
<evidence type="ECO:0000256" key="5">
    <source>
        <dbReference type="ARBA" id="ARBA00023239"/>
    </source>
</evidence>
<keyword evidence="4 6" id="KW-0663">Pyridoxal phosphate</keyword>
<evidence type="ECO:0000256" key="4">
    <source>
        <dbReference type="ARBA" id="ARBA00022898"/>
    </source>
</evidence>
<comment type="similarity">
    <text evidence="2 7">Belongs to the group II decarboxylase family.</text>
</comment>
<dbReference type="AlphaFoldDB" id="A0A1H3W6T2"/>
<keyword evidence="3" id="KW-0210">Decarboxylase</keyword>
<dbReference type="Gene3D" id="3.40.640.10">
    <property type="entry name" value="Type I PLP-dependent aspartate aminotransferase-like (Major domain)"/>
    <property type="match status" value="1"/>
</dbReference>
<evidence type="ECO:0000256" key="6">
    <source>
        <dbReference type="PIRSR" id="PIRSR602129-50"/>
    </source>
</evidence>
<protein>
    <submittedName>
        <fullName evidence="8">L-2,4-diaminobutyrate decarboxylase</fullName>
    </submittedName>
</protein>
<evidence type="ECO:0000256" key="3">
    <source>
        <dbReference type="ARBA" id="ARBA00022793"/>
    </source>
</evidence>
<keyword evidence="9" id="KW-1185">Reference proteome</keyword>
<reference evidence="8 9" key="1">
    <citation type="submission" date="2016-10" db="EMBL/GenBank/DDBJ databases">
        <authorList>
            <person name="de Groot N.N."/>
        </authorList>
    </citation>
    <scope>NUCLEOTIDE SEQUENCE [LARGE SCALE GENOMIC DNA]</scope>
    <source>
        <strain evidence="8 9">CCM7597</strain>
    </source>
</reference>
<organism evidence="8 9">
    <name type="scientific">Thalassobacillus cyri</name>
    <dbReference type="NCBI Taxonomy" id="571932"/>
    <lineage>
        <taxon>Bacteria</taxon>
        <taxon>Bacillati</taxon>
        <taxon>Bacillota</taxon>
        <taxon>Bacilli</taxon>
        <taxon>Bacillales</taxon>
        <taxon>Bacillaceae</taxon>
        <taxon>Thalassobacillus</taxon>
    </lineage>
</organism>
<evidence type="ECO:0000313" key="9">
    <source>
        <dbReference type="Proteomes" id="UP000198584"/>
    </source>
</evidence>
<dbReference type="GO" id="GO:0004058">
    <property type="term" value="F:aromatic-L-amino-acid decarboxylase activity"/>
    <property type="evidence" value="ECO:0007669"/>
    <property type="project" value="UniProtKB-ARBA"/>
</dbReference>
<dbReference type="InterPro" id="IPR021115">
    <property type="entry name" value="Pyridoxal-P_BS"/>
</dbReference>
<evidence type="ECO:0000256" key="2">
    <source>
        <dbReference type="ARBA" id="ARBA00009533"/>
    </source>
</evidence>
<dbReference type="GO" id="GO:0005737">
    <property type="term" value="C:cytoplasm"/>
    <property type="evidence" value="ECO:0007669"/>
    <property type="project" value="TreeGrafter"/>
</dbReference>